<dbReference type="SUPFAM" id="SSF47413">
    <property type="entry name" value="lambda repressor-like DNA-binding domains"/>
    <property type="match status" value="1"/>
</dbReference>
<accession>A0A1G7FHA2</accession>
<evidence type="ECO:0000256" key="2">
    <source>
        <dbReference type="ARBA" id="ARBA00023015"/>
    </source>
</evidence>
<dbReference type="PANTHER" id="PTHR30146:SF45">
    <property type="entry name" value="CATABOLITE REPRESSOR_ACTIVATOR"/>
    <property type="match status" value="1"/>
</dbReference>
<gene>
    <name evidence="6" type="ORF">SAMN04488117_10188</name>
</gene>
<dbReference type="InterPro" id="IPR000843">
    <property type="entry name" value="HTH_LacI"/>
</dbReference>
<dbReference type="GO" id="GO:0003700">
    <property type="term" value="F:DNA-binding transcription factor activity"/>
    <property type="evidence" value="ECO:0007669"/>
    <property type="project" value="TreeGrafter"/>
</dbReference>
<proteinExistence type="predicted"/>
<sequence>MDKDKKKKTIYDLAVLAEASPSAVSSVLNGTWEKRRISKKLAEKVMKIAENQGYNLNAQASLLRRDKSNIVGMIVPKYDNRYFGEIAEQFEAMARSKGMFPVVTCTQRDPELEFEAAKELVGYQVECLISTGATDPDRIAAFCKAAGVQALNLDLPGKDAPSVISDNYAGARDLTSLILRRCRSDLGWEGPLRFIGGRLSDHNTAARLDGFMDAHKELGLKVPNENIQASGYSAKAAWDSLKDFRPFGPTGIFVNSTISLEGVVRWHSQLSEGTENIRFGCFDRDPFGKFLPGNVGMVEQDVLQMLEVLFELIGQPNLENKVTLIPCNLEEF</sequence>
<evidence type="ECO:0000256" key="1">
    <source>
        <dbReference type="ARBA" id="ARBA00022491"/>
    </source>
</evidence>
<feature type="domain" description="HTH lacI-type" evidence="5">
    <location>
        <begin position="8"/>
        <end position="65"/>
    </location>
</feature>
<dbReference type="InterPro" id="IPR025997">
    <property type="entry name" value="SBP_2_dom"/>
</dbReference>
<dbReference type="GO" id="GO:0000976">
    <property type="term" value="F:transcription cis-regulatory region binding"/>
    <property type="evidence" value="ECO:0007669"/>
    <property type="project" value="TreeGrafter"/>
</dbReference>
<name>A0A1G7FHA2_9RHOB</name>
<dbReference type="PROSITE" id="PS50932">
    <property type="entry name" value="HTH_LACI_2"/>
    <property type="match status" value="1"/>
</dbReference>
<keyword evidence="3" id="KW-0238">DNA-binding</keyword>
<dbReference type="Pfam" id="PF00356">
    <property type="entry name" value="LacI"/>
    <property type="match status" value="1"/>
</dbReference>
<dbReference type="PANTHER" id="PTHR30146">
    <property type="entry name" value="LACI-RELATED TRANSCRIPTIONAL REPRESSOR"/>
    <property type="match status" value="1"/>
</dbReference>
<dbReference type="EMBL" id="FNBL01000001">
    <property type="protein sequence ID" value="SDE75299.1"/>
    <property type="molecule type" value="Genomic_DNA"/>
</dbReference>
<organism evidence="6 7">
    <name type="scientific">Celeribacter baekdonensis</name>
    <dbReference type="NCBI Taxonomy" id="875171"/>
    <lineage>
        <taxon>Bacteria</taxon>
        <taxon>Pseudomonadati</taxon>
        <taxon>Pseudomonadota</taxon>
        <taxon>Alphaproteobacteria</taxon>
        <taxon>Rhodobacterales</taxon>
        <taxon>Roseobacteraceae</taxon>
        <taxon>Celeribacter</taxon>
    </lineage>
</organism>
<dbReference type="Proteomes" id="UP000182284">
    <property type="component" value="Unassembled WGS sequence"/>
</dbReference>
<evidence type="ECO:0000313" key="6">
    <source>
        <dbReference type="EMBL" id="SDE75299.1"/>
    </source>
</evidence>
<dbReference type="Gene3D" id="3.40.50.2300">
    <property type="match status" value="2"/>
</dbReference>
<dbReference type="InterPro" id="IPR028082">
    <property type="entry name" value="Peripla_BP_I"/>
</dbReference>
<evidence type="ECO:0000256" key="3">
    <source>
        <dbReference type="ARBA" id="ARBA00023125"/>
    </source>
</evidence>
<dbReference type="SMART" id="SM00354">
    <property type="entry name" value="HTH_LACI"/>
    <property type="match status" value="1"/>
</dbReference>
<protein>
    <submittedName>
        <fullName evidence="6">Transcriptional regulator, LacI family</fullName>
    </submittedName>
</protein>
<reference evidence="6 7" key="1">
    <citation type="submission" date="2016-10" db="EMBL/GenBank/DDBJ databases">
        <authorList>
            <person name="de Groot N.N."/>
        </authorList>
    </citation>
    <scope>NUCLEOTIDE SEQUENCE [LARGE SCALE GENOMIC DNA]</scope>
    <source>
        <strain evidence="6 7">DSM 27375</strain>
    </source>
</reference>
<dbReference type="InterPro" id="IPR010982">
    <property type="entry name" value="Lambda_DNA-bd_dom_sf"/>
</dbReference>
<evidence type="ECO:0000256" key="4">
    <source>
        <dbReference type="ARBA" id="ARBA00023163"/>
    </source>
</evidence>
<dbReference type="Gene3D" id="1.10.260.40">
    <property type="entry name" value="lambda repressor-like DNA-binding domains"/>
    <property type="match status" value="1"/>
</dbReference>
<dbReference type="AlphaFoldDB" id="A0A1G7FHA2"/>
<dbReference type="Pfam" id="PF13407">
    <property type="entry name" value="Peripla_BP_4"/>
    <property type="match status" value="1"/>
</dbReference>
<keyword evidence="1" id="KW-0678">Repressor</keyword>
<evidence type="ECO:0000313" key="7">
    <source>
        <dbReference type="Proteomes" id="UP000182284"/>
    </source>
</evidence>
<dbReference type="RefSeq" id="WP_074640004.1">
    <property type="nucleotide sequence ID" value="NZ_FNBL01000001.1"/>
</dbReference>
<keyword evidence="2" id="KW-0805">Transcription regulation</keyword>
<dbReference type="SUPFAM" id="SSF53822">
    <property type="entry name" value="Periplasmic binding protein-like I"/>
    <property type="match status" value="1"/>
</dbReference>
<keyword evidence="4" id="KW-0804">Transcription</keyword>
<dbReference type="OrthoDB" id="234496at2"/>
<evidence type="ECO:0000259" key="5">
    <source>
        <dbReference type="PROSITE" id="PS50932"/>
    </source>
</evidence>